<keyword evidence="2" id="KW-1185">Reference proteome</keyword>
<dbReference type="EMBL" id="CP094298">
    <property type="protein sequence ID" value="UNZ01642.1"/>
    <property type="molecule type" value="Genomic_DNA"/>
</dbReference>
<name>A0ABY3YUJ7_STRRM</name>
<proteinExistence type="predicted"/>
<dbReference type="Proteomes" id="UP000829494">
    <property type="component" value="Chromosome"/>
</dbReference>
<reference evidence="1 2" key="1">
    <citation type="submission" date="2022-03" db="EMBL/GenBank/DDBJ databases">
        <title>Complete genome of Streptomyces rimosus ssp. rimosus R7 (=ATCC 10970).</title>
        <authorList>
            <person name="Beganovic S."/>
            <person name="Ruckert C."/>
            <person name="Busche T."/>
            <person name="Kalinowski J."/>
            <person name="Wittmann C."/>
        </authorList>
    </citation>
    <scope>NUCLEOTIDE SEQUENCE [LARGE SCALE GENOMIC DNA]</scope>
    <source>
        <strain evidence="1 2">R7</strain>
    </source>
</reference>
<organism evidence="1 2">
    <name type="scientific">Streptomyces rimosus subsp. rimosus</name>
    <dbReference type="NCBI Taxonomy" id="132474"/>
    <lineage>
        <taxon>Bacteria</taxon>
        <taxon>Bacillati</taxon>
        <taxon>Actinomycetota</taxon>
        <taxon>Actinomycetes</taxon>
        <taxon>Kitasatosporales</taxon>
        <taxon>Streptomycetaceae</taxon>
        <taxon>Streptomyces</taxon>
    </lineage>
</organism>
<evidence type="ECO:0000313" key="1">
    <source>
        <dbReference type="EMBL" id="UNZ01642.1"/>
    </source>
</evidence>
<accession>A0ABY3YUJ7</accession>
<gene>
    <name evidence="1" type="ORF">SRIMR7_05765</name>
</gene>
<sequence length="174" mass="18914">MSAVPPTSVMPVLVDFARTGSVGPVRCGDQLPALTEILGPPWATGTSFGHDGLPYLYAYGNLEIGTCQFFCRRIESIHLQTGWAECEFELPLPGWGHVRSLSERLTYRRVVDTLEAAGCRWEESAPLTFDDQRTIRVVDSQVQFGFAIPEEGEPTLSIASVAPPAHRCGPAAPA</sequence>
<protein>
    <submittedName>
        <fullName evidence="1">Uncharacterized protein</fullName>
    </submittedName>
</protein>
<dbReference type="RefSeq" id="WP_003981501.1">
    <property type="nucleotide sequence ID" value="NZ_CP043497.1"/>
</dbReference>
<dbReference type="GeneID" id="66859281"/>
<evidence type="ECO:0000313" key="2">
    <source>
        <dbReference type="Proteomes" id="UP000829494"/>
    </source>
</evidence>